<dbReference type="OrthoDB" id="2943660at2759"/>
<reference evidence="8" key="1">
    <citation type="journal article" date="2017" name="Genome Biol.">
        <title>Comparative genomics reveals high biological diversity and specific adaptations in the industrially and medically important fungal genus Aspergillus.</title>
        <authorList>
            <person name="de Vries R.P."/>
            <person name="Riley R."/>
            <person name="Wiebenga A."/>
            <person name="Aguilar-Osorio G."/>
            <person name="Amillis S."/>
            <person name="Uchima C.A."/>
            <person name="Anderluh G."/>
            <person name="Asadollahi M."/>
            <person name="Askin M."/>
            <person name="Barry K."/>
            <person name="Battaglia E."/>
            <person name="Bayram O."/>
            <person name="Benocci T."/>
            <person name="Braus-Stromeyer S.A."/>
            <person name="Caldana C."/>
            <person name="Canovas D."/>
            <person name="Cerqueira G.C."/>
            <person name="Chen F."/>
            <person name="Chen W."/>
            <person name="Choi C."/>
            <person name="Clum A."/>
            <person name="Dos Santos R.A."/>
            <person name="Damasio A.R."/>
            <person name="Diallinas G."/>
            <person name="Emri T."/>
            <person name="Fekete E."/>
            <person name="Flipphi M."/>
            <person name="Freyberg S."/>
            <person name="Gallo A."/>
            <person name="Gournas C."/>
            <person name="Habgood R."/>
            <person name="Hainaut M."/>
            <person name="Harispe M.L."/>
            <person name="Henrissat B."/>
            <person name="Hilden K.S."/>
            <person name="Hope R."/>
            <person name="Hossain A."/>
            <person name="Karabika E."/>
            <person name="Karaffa L."/>
            <person name="Karanyi Z."/>
            <person name="Krasevec N."/>
            <person name="Kuo A."/>
            <person name="Kusch H."/>
            <person name="LaButti K."/>
            <person name="Lagendijk E.L."/>
            <person name="Lapidus A."/>
            <person name="Levasseur A."/>
            <person name="Lindquist E."/>
            <person name="Lipzen A."/>
            <person name="Logrieco A.F."/>
            <person name="MacCabe A."/>
            <person name="Maekelae M.R."/>
            <person name="Malavazi I."/>
            <person name="Melin P."/>
            <person name="Meyer V."/>
            <person name="Mielnichuk N."/>
            <person name="Miskei M."/>
            <person name="Molnar A.P."/>
            <person name="Mule G."/>
            <person name="Ngan C.Y."/>
            <person name="Orejas M."/>
            <person name="Orosz E."/>
            <person name="Ouedraogo J.P."/>
            <person name="Overkamp K.M."/>
            <person name="Park H.-S."/>
            <person name="Perrone G."/>
            <person name="Piumi F."/>
            <person name="Punt P.J."/>
            <person name="Ram A.F."/>
            <person name="Ramon A."/>
            <person name="Rauscher S."/>
            <person name="Record E."/>
            <person name="Riano-Pachon D.M."/>
            <person name="Robert V."/>
            <person name="Roehrig J."/>
            <person name="Ruller R."/>
            <person name="Salamov A."/>
            <person name="Salih N.S."/>
            <person name="Samson R.A."/>
            <person name="Sandor E."/>
            <person name="Sanguinetti M."/>
            <person name="Schuetze T."/>
            <person name="Sepcic K."/>
            <person name="Shelest E."/>
            <person name="Sherlock G."/>
            <person name="Sophianopoulou V."/>
            <person name="Squina F.M."/>
            <person name="Sun H."/>
            <person name="Susca A."/>
            <person name="Todd R.B."/>
            <person name="Tsang A."/>
            <person name="Unkles S.E."/>
            <person name="van de Wiele N."/>
            <person name="van Rossen-Uffink D."/>
            <person name="Oliveira J.V."/>
            <person name="Vesth T.C."/>
            <person name="Visser J."/>
            <person name="Yu J.-H."/>
            <person name="Zhou M."/>
            <person name="Andersen M.R."/>
            <person name="Archer D.B."/>
            <person name="Baker S.E."/>
            <person name="Benoit I."/>
            <person name="Brakhage A.A."/>
            <person name="Braus G.H."/>
            <person name="Fischer R."/>
            <person name="Frisvad J.C."/>
            <person name="Goldman G.H."/>
            <person name="Houbraken J."/>
            <person name="Oakley B."/>
            <person name="Pocsi I."/>
            <person name="Scazzocchio C."/>
            <person name="Seiboth B."/>
            <person name="vanKuyk P.A."/>
            <person name="Wortman J."/>
            <person name="Dyer P.S."/>
            <person name="Grigoriev I.V."/>
        </authorList>
    </citation>
    <scope>NUCLEOTIDE SEQUENCE [LARGE SCALE GENOMIC DNA]</scope>
    <source>
        <strain evidence="8">DTO 134E9</strain>
    </source>
</reference>
<dbReference type="AlphaFoldDB" id="A0A1L9S3Q5"/>
<dbReference type="RefSeq" id="XP_040695449.1">
    <property type="nucleotide sequence ID" value="XM_040830197.1"/>
</dbReference>
<dbReference type="STRING" id="1073089.A0A1L9S3Q5"/>
<dbReference type="Proteomes" id="UP000184383">
    <property type="component" value="Unassembled WGS sequence"/>
</dbReference>
<dbReference type="VEuPathDB" id="FungiDB:ASPWEDRAFT_167778"/>
<dbReference type="CDD" id="cd12148">
    <property type="entry name" value="fungal_TF_MHR"/>
    <property type="match status" value="1"/>
</dbReference>
<feature type="region of interest" description="Disordered" evidence="6">
    <location>
        <begin position="1"/>
        <end position="34"/>
    </location>
</feature>
<evidence type="ECO:0000313" key="8">
    <source>
        <dbReference type="Proteomes" id="UP000184383"/>
    </source>
</evidence>
<name>A0A1L9S3Q5_ASPWE</name>
<evidence type="ECO:0000256" key="1">
    <source>
        <dbReference type="ARBA" id="ARBA00004123"/>
    </source>
</evidence>
<dbReference type="PANTHER" id="PTHR47338:SF9">
    <property type="entry name" value="ZN(II)2CYS6 TRANSCRIPTION FACTOR (EUROFUNG)"/>
    <property type="match status" value="1"/>
</dbReference>
<evidence type="ECO:0000313" key="7">
    <source>
        <dbReference type="EMBL" id="OJJ41773.1"/>
    </source>
</evidence>
<evidence type="ECO:0000256" key="6">
    <source>
        <dbReference type="SAM" id="MobiDB-lite"/>
    </source>
</evidence>
<organism evidence="7 8">
    <name type="scientific">Aspergillus wentii DTO 134E9</name>
    <dbReference type="NCBI Taxonomy" id="1073089"/>
    <lineage>
        <taxon>Eukaryota</taxon>
        <taxon>Fungi</taxon>
        <taxon>Dikarya</taxon>
        <taxon>Ascomycota</taxon>
        <taxon>Pezizomycotina</taxon>
        <taxon>Eurotiomycetes</taxon>
        <taxon>Eurotiomycetidae</taxon>
        <taxon>Eurotiales</taxon>
        <taxon>Aspergillaceae</taxon>
        <taxon>Aspergillus</taxon>
        <taxon>Aspergillus subgen. Cremei</taxon>
    </lineage>
</organism>
<feature type="compositionally biased region" description="Basic and acidic residues" evidence="6">
    <location>
        <begin position="22"/>
        <end position="34"/>
    </location>
</feature>
<dbReference type="GO" id="GO:0005634">
    <property type="term" value="C:nucleus"/>
    <property type="evidence" value="ECO:0007669"/>
    <property type="project" value="UniProtKB-SubCell"/>
</dbReference>
<keyword evidence="4" id="KW-0804">Transcription</keyword>
<dbReference type="InterPro" id="IPR050815">
    <property type="entry name" value="TF_fung"/>
</dbReference>
<protein>
    <recommendedName>
        <fullName evidence="9">Transcription factor domain-containing protein</fullName>
    </recommendedName>
</protein>
<proteinExistence type="predicted"/>
<keyword evidence="3" id="KW-0805">Transcription regulation</keyword>
<keyword evidence="8" id="KW-1185">Reference proteome</keyword>
<evidence type="ECO:0000256" key="2">
    <source>
        <dbReference type="ARBA" id="ARBA00022723"/>
    </source>
</evidence>
<dbReference type="GO" id="GO:0000981">
    <property type="term" value="F:DNA-binding transcription factor activity, RNA polymerase II-specific"/>
    <property type="evidence" value="ECO:0007669"/>
    <property type="project" value="InterPro"/>
</dbReference>
<accession>A0A1L9S3Q5</accession>
<gene>
    <name evidence="7" type="ORF">ASPWEDRAFT_167778</name>
</gene>
<feature type="compositionally biased region" description="Polar residues" evidence="6">
    <location>
        <begin position="1"/>
        <end position="17"/>
    </location>
</feature>
<keyword evidence="5" id="KW-0539">Nucleus</keyword>
<keyword evidence="2" id="KW-0479">Metal-binding</keyword>
<evidence type="ECO:0000256" key="3">
    <source>
        <dbReference type="ARBA" id="ARBA00023015"/>
    </source>
</evidence>
<sequence length="585" mass="65298">MERMNNSIQTLFDQSGTGIPRQDSEATTHGPERFDTTTTASSNLNFDASRCPNPPLETLSHFVEIYKAKLHLQPLPLFDIDGLSAQVSRFPQFLLRSFLAVTLLFSGHPFYGTSKADAIEFYVRSSRETTISLAAECTPSLEVIQSLCLLTLSDISAGKQARARMNIGMASVIINLHSKHLEGLKTTSMSVDDKARCCWSVFILERAFTPGPNTLQPGHSPLVHINYPPSHPRPSDSAHTDVSSIPYLTSGNATNDLGVNAYCLQLISIWGEIAAYLHQARLGKVEEPWLASSTYHKLAANFYEFESSLAQVHRFKNVGFQTRSYEEIARDKSYWSPWLVLQITFHAGQALLHHPIFHIATFRKNNTVFQPPTFLQHTIDQALLHSGWIARFISMCENLGYEICDPFLGRLVVVVATIHWIFSLASDETVTERARSDFNHCQRFIIGLANKWPQFSQLANGLENLQSPTRQANGTTSHNGISSFKISLLWELLDTNSTVARLDMSPQSFAPVEQRISTQYLAPLRESPSYRDAGRFGHSTGIPASEFPASPLPGFLMSDDFLSHVDIPELSQLDFRPSLNFHGGL</sequence>
<evidence type="ECO:0000256" key="4">
    <source>
        <dbReference type="ARBA" id="ARBA00023163"/>
    </source>
</evidence>
<dbReference type="GeneID" id="63746045"/>
<dbReference type="GO" id="GO:0046872">
    <property type="term" value="F:metal ion binding"/>
    <property type="evidence" value="ECO:0007669"/>
    <property type="project" value="UniProtKB-KW"/>
</dbReference>
<evidence type="ECO:0008006" key="9">
    <source>
        <dbReference type="Google" id="ProtNLM"/>
    </source>
</evidence>
<dbReference type="EMBL" id="KV878209">
    <property type="protein sequence ID" value="OJJ41773.1"/>
    <property type="molecule type" value="Genomic_DNA"/>
</dbReference>
<dbReference type="PANTHER" id="PTHR47338">
    <property type="entry name" value="ZN(II)2CYS6 TRANSCRIPTION FACTOR (EUROFUNG)-RELATED"/>
    <property type="match status" value="1"/>
</dbReference>
<comment type="subcellular location">
    <subcellularLocation>
        <location evidence="1">Nucleus</location>
    </subcellularLocation>
</comment>
<evidence type="ECO:0000256" key="5">
    <source>
        <dbReference type="ARBA" id="ARBA00023242"/>
    </source>
</evidence>